<comment type="similarity">
    <text evidence="8">Belongs to the NrdR family.</text>
</comment>
<evidence type="ECO:0000256" key="5">
    <source>
        <dbReference type="ARBA" id="ARBA00023015"/>
    </source>
</evidence>
<dbReference type="PANTHER" id="PTHR30455:SF2">
    <property type="entry name" value="TRANSCRIPTIONAL REPRESSOR NRDR"/>
    <property type="match status" value="1"/>
</dbReference>
<accession>A0ABU7U6X1</accession>
<keyword evidence="6 8" id="KW-0238">DNA-binding</keyword>
<keyword evidence="5 8" id="KW-0805">Transcription regulation</keyword>
<gene>
    <name evidence="8 11" type="primary">nrdR</name>
    <name evidence="11" type="ORF">DOFOFD_11490</name>
</gene>
<feature type="compositionally biased region" description="Basic and acidic residues" evidence="9">
    <location>
        <begin position="11"/>
        <end position="22"/>
    </location>
</feature>
<dbReference type="PANTHER" id="PTHR30455">
    <property type="entry name" value="TRANSCRIPTIONAL REPRESSOR NRDR"/>
    <property type="match status" value="1"/>
</dbReference>
<evidence type="ECO:0000256" key="9">
    <source>
        <dbReference type="SAM" id="MobiDB-lite"/>
    </source>
</evidence>
<evidence type="ECO:0000313" key="12">
    <source>
        <dbReference type="Proteomes" id="UP001312908"/>
    </source>
</evidence>
<dbReference type="PROSITE" id="PS51161">
    <property type="entry name" value="ATP_CONE"/>
    <property type="match status" value="1"/>
</dbReference>
<dbReference type="InterPro" id="IPR055173">
    <property type="entry name" value="NrdR-like_N"/>
</dbReference>
<evidence type="ECO:0000256" key="8">
    <source>
        <dbReference type="HAMAP-Rule" id="MF_00440"/>
    </source>
</evidence>
<evidence type="ECO:0000313" key="11">
    <source>
        <dbReference type="EMBL" id="MEE8659622.1"/>
    </source>
</evidence>
<evidence type="ECO:0000256" key="6">
    <source>
        <dbReference type="ARBA" id="ARBA00023125"/>
    </source>
</evidence>
<evidence type="ECO:0000259" key="10">
    <source>
        <dbReference type="PROSITE" id="PS51161"/>
    </source>
</evidence>
<feature type="domain" description="ATP-cone" evidence="10">
    <location>
        <begin position="49"/>
        <end position="139"/>
    </location>
</feature>
<keyword evidence="3 8" id="KW-0863">Zinc-finger</keyword>
<comment type="function">
    <text evidence="8">Negatively regulates transcription of bacterial ribonucleotide reductase nrd genes and operons by binding to NrdR-boxes.</text>
</comment>
<proteinExistence type="inferred from homology"/>
<evidence type="ECO:0000256" key="3">
    <source>
        <dbReference type="ARBA" id="ARBA00022771"/>
    </source>
</evidence>
<keyword evidence="4 8" id="KW-0067">ATP-binding</keyword>
<protein>
    <recommendedName>
        <fullName evidence="8">Transcriptional repressor NrdR</fullName>
    </recommendedName>
</protein>
<dbReference type="InterPro" id="IPR003796">
    <property type="entry name" value="RNR_NrdR-like"/>
</dbReference>
<name>A0ABU7U6X1_9PROT</name>
<keyword evidence="12" id="KW-1185">Reference proteome</keyword>
<dbReference type="EMBL" id="JAWJZY010000006">
    <property type="protein sequence ID" value="MEE8659622.1"/>
    <property type="molecule type" value="Genomic_DNA"/>
</dbReference>
<evidence type="ECO:0000256" key="4">
    <source>
        <dbReference type="ARBA" id="ARBA00022840"/>
    </source>
</evidence>
<dbReference type="InterPro" id="IPR005144">
    <property type="entry name" value="ATP-cone_dom"/>
</dbReference>
<dbReference type="NCBIfam" id="TIGR00244">
    <property type="entry name" value="transcriptional regulator NrdR"/>
    <property type="match status" value="1"/>
</dbReference>
<sequence>MRCPFCGHMDTQVKDSRPADDGASIRRRRICPSCTNRFTTVERFQLRELVVVKNDKRRVPFDRDKLSKSIRVALRKRPVDEEQQERLVNKVVRQLEAMGEGEVSSSQIGEAAMNALKTVDEVAFVRFASVYLDFRELEAFSKLLTVMQQKTFKEPELMDSETDRPKDQD</sequence>
<feature type="zinc finger region" evidence="8">
    <location>
        <begin position="3"/>
        <end position="34"/>
    </location>
</feature>
<dbReference type="Proteomes" id="UP001312908">
    <property type="component" value="Unassembled WGS sequence"/>
</dbReference>
<dbReference type="Pfam" id="PF22811">
    <property type="entry name" value="Zn_ribbon_NrdR"/>
    <property type="match status" value="1"/>
</dbReference>
<keyword evidence="2 8" id="KW-0547">Nucleotide-binding</keyword>
<evidence type="ECO:0000256" key="2">
    <source>
        <dbReference type="ARBA" id="ARBA00022741"/>
    </source>
</evidence>
<comment type="cofactor">
    <cofactor evidence="8">
        <name>Zn(2+)</name>
        <dbReference type="ChEBI" id="CHEBI:29105"/>
    </cofactor>
    <text evidence="8">Binds 1 zinc ion.</text>
</comment>
<dbReference type="HAMAP" id="MF_00440">
    <property type="entry name" value="NrdR"/>
    <property type="match status" value="1"/>
</dbReference>
<comment type="caution">
    <text evidence="11">The sequence shown here is derived from an EMBL/GenBank/DDBJ whole genome shotgun (WGS) entry which is preliminary data.</text>
</comment>
<evidence type="ECO:0000256" key="1">
    <source>
        <dbReference type="ARBA" id="ARBA00022491"/>
    </source>
</evidence>
<keyword evidence="7 8" id="KW-0804">Transcription</keyword>
<organism evidence="11 12">
    <name type="scientific">Sorlinia euscelidii</name>
    <dbReference type="NCBI Taxonomy" id="3081148"/>
    <lineage>
        <taxon>Bacteria</taxon>
        <taxon>Pseudomonadati</taxon>
        <taxon>Pseudomonadota</taxon>
        <taxon>Alphaproteobacteria</taxon>
        <taxon>Acetobacterales</taxon>
        <taxon>Acetobacteraceae</taxon>
        <taxon>Sorlinia</taxon>
    </lineage>
</organism>
<keyword evidence="8" id="KW-0862">Zinc</keyword>
<dbReference type="Pfam" id="PF03477">
    <property type="entry name" value="ATP-cone"/>
    <property type="match status" value="1"/>
</dbReference>
<keyword evidence="1 8" id="KW-0678">Repressor</keyword>
<reference evidence="11 12" key="1">
    <citation type="submission" date="2023-10" db="EMBL/GenBank/DDBJ databases">
        <title>Sorlinia euscelidii gen. nov., sp. nov., an acetic acid bacteria isolated from the gut of Euscelidius variegatus emitter.</title>
        <authorList>
            <person name="Michoud G."/>
            <person name="Marasco R."/>
            <person name="Seferji K."/>
            <person name="Gonella E."/>
            <person name="Garuglieri E."/>
            <person name="Alma A."/>
            <person name="Mapelli F."/>
            <person name="Borin S."/>
            <person name="Daffonchio D."/>
            <person name="Crotti E."/>
        </authorList>
    </citation>
    <scope>NUCLEOTIDE SEQUENCE [LARGE SCALE GENOMIC DNA]</scope>
    <source>
        <strain evidence="11 12">EV16P</strain>
    </source>
</reference>
<keyword evidence="8" id="KW-0479">Metal-binding</keyword>
<dbReference type="RefSeq" id="WP_394820401.1">
    <property type="nucleotide sequence ID" value="NZ_JAWJZY010000006.1"/>
</dbReference>
<feature type="region of interest" description="Disordered" evidence="9">
    <location>
        <begin position="1"/>
        <end position="22"/>
    </location>
</feature>
<evidence type="ECO:0000256" key="7">
    <source>
        <dbReference type="ARBA" id="ARBA00023163"/>
    </source>
</evidence>